<comment type="caution">
    <text evidence="1">The sequence shown here is derived from an EMBL/GenBank/DDBJ whole genome shotgun (WGS) entry which is preliminary data.</text>
</comment>
<accession>A0A9D4HM38</accession>
<dbReference type="Gene3D" id="3.80.10.10">
    <property type="entry name" value="Ribonuclease Inhibitor"/>
    <property type="match status" value="1"/>
</dbReference>
<reference evidence="1" key="1">
    <citation type="journal article" date="2019" name="bioRxiv">
        <title>The Genome of the Zebra Mussel, Dreissena polymorpha: A Resource for Invasive Species Research.</title>
        <authorList>
            <person name="McCartney M.A."/>
            <person name="Auch B."/>
            <person name="Kono T."/>
            <person name="Mallez S."/>
            <person name="Zhang Y."/>
            <person name="Obille A."/>
            <person name="Becker A."/>
            <person name="Abrahante J.E."/>
            <person name="Garbe J."/>
            <person name="Badalamenti J.P."/>
            <person name="Herman A."/>
            <person name="Mangelson H."/>
            <person name="Liachko I."/>
            <person name="Sullivan S."/>
            <person name="Sone E.D."/>
            <person name="Koren S."/>
            <person name="Silverstein K.A.T."/>
            <person name="Beckman K.B."/>
            <person name="Gohl D.M."/>
        </authorList>
    </citation>
    <scope>NUCLEOTIDE SEQUENCE</scope>
    <source>
        <strain evidence="1">Duluth1</strain>
        <tissue evidence="1">Whole animal</tissue>
    </source>
</reference>
<name>A0A9D4HM38_DREPO</name>
<proteinExistence type="predicted"/>
<dbReference type="AlphaFoldDB" id="A0A9D4HM38"/>
<sequence>MCAPVAERMSKHMMDVITSDMESKLLSISDQEMDLFSTPYLAQSILVGGFIERLANKQPCLQLTLTHISLDAYRIHTIKEIDALHTLIDMNISNITSMDAQFHHTFQQELASNRVQEIISQSRESLSYLKLKYTGQLDLHGFKLKYLSCEYGAYLSNLDCTYMRSCSITSQERILQSMSFTGKNITHLQLWLGESIDRLCAAFPNLTSLHTLILQGRNLRVALLYCLPESIRKVVYRGGNVSFKDVKSMVEWSKSRDACVRCVLLDCRITAKLTTCNWMKQQDGIDITQCEFKEYGISKDWFISVSWSTILSK</sequence>
<dbReference type="InterPro" id="IPR032675">
    <property type="entry name" value="LRR_dom_sf"/>
</dbReference>
<protein>
    <submittedName>
        <fullName evidence="1">Uncharacterized protein</fullName>
    </submittedName>
</protein>
<keyword evidence="2" id="KW-1185">Reference proteome</keyword>
<dbReference type="EMBL" id="JAIWYP010000012">
    <property type="protein sequence ID" value="KAH3723611.1"/>
    <property type="molecule type" value="Genomic_DNA"/>
</dbReference>
<dbReference type="SUPFAM" id="SSF52047">
    <property type="entry name" value="RNI-like"/>
    <property type="match status" value="1"/>
</dbReference>
<dbReference type="Proteomes" id="UP000828390">
    <property type="component" value="Unassembled WGS sequence"/>
</dbReference>
<evidence type="ECO:0000313" key="2">
    <source>
        <dbReference type="Proteomes" id="UP000828390"/>
    </source>
</evidence>
<reference evidence="1" key="2">
    <citation type="submission" date="2020-11" db="EMBL/GenBank/DDBJ databases">
        <authorList>
            <person name="McCartney M.A."/>
            <person name="Auch B."/>
            <person name="Kono T."/>
            <person name="Mallez S."/>
            <person name="Becker A."/>
            <person name="Gohl D.M."/>
            <person name="Silverstein K.A.T."/>
            <person name="Koren S."/>
            <person name="Bechman K.B."/>
            <person name="Herman A."/>
            <person name="Abrahante J.E."/>
            <person name="Garbe J."/>
        </authorList>
    </citation>
    <scope>NUCLEOTIDE SEQUENCE</scope>
    <source>
        <strain evidence="1">Duluth1</strain>
        <tissue evidence="1">Whole animal</tissue>
    </source>
</reference>
<evidence type="ECO:0000313" key="1">
    <source>
        <dbReference type="EMBL" id="KAH3723611.1"/>
    </source>
</evidence>
<organism evidence="1 2">
    <name type="scientific">Dreissena polymorpha</name>
    <name type="common">Zebra mussel</name>
    <name type="synonym">Mytilus polymorpha</name>
    <dbReference type="NCBI Taxonomy" id="45954"/>
    <lineage>
        <taxon>Eukaryota</taxon>
        <taxon>Metazoa</taxon>
        <taxon>Spiralia</taxon>
        <taxon>Lophotrochozoa</taxon>
        <taxon>Mollusca</taxon>
        <taxon>Bivalvia</taxon>
        <taxon>Autobranchia</taxon>
        <taxon>Heteroconchia</taxon>
        <taxon>Euheterodonta</taxon>
        <taxon>Imparidentia</taxon>
        <taxon>Neoheterodontei</taxon>
        <taxon>Myida</taxon>
        <taxon>Dreissenoidea</taxon>
        <taxon>Dreissenidae</taxon>
        <taxon>Dreissena</taxon>
    </lineage>
</organism>
<gene>
    <name evidence="1" type="ORF">DPMN_049403</name>
</gene>